<dbReference type="Gene3D" id="1.10.10.10">
    <property type="entry name" value="Winged helix-like DNA-binding domain superfamily/Winged helix DNA-binding domain"/>
    <property type="match status" value="1"/>
</dbReference>
<accession>A0A1K2HC58</accession>
<dbReference type="OrthoDB" id="9799812at2"/>
<proteinExistence type="predicted"/>
<organism evidence="5 6">
    <name type="scientific">Chitinimonas taiwanensis DSM 18899</name>
    <dbReference type="NCBI Taxonomy" id="1121279"/>
    <lineage>
        <taxon>Bacteria</taxon>
        <taxon>Pseudomonadati</taxon>
        <taxon>Pseudomonadota</taxon>
        <taxon>Betaproteobacteria</taxon>
        <taxon>Neisseriales</taxon>
        <taxon>Chitinibacteraceae</taxon>
        <taxon>Chitinimonas</taxon>
    </lineage>
</organism>
<name>A0A1K2HC58_9NEIS</name>
<keyword evidence="1" id="KW-0805">Transcription regulation</keyword>
<evidence type="ECO:0000313" key="6">
    <source>
        <dbReference type="Proteomes" id="UP000186513"/>
    </source>
</evidence>
<protein>
    <submittedName>
        <fullName evidence="5">DNA-binding transcriptional regulator, GntR family</fullName>
    </submittedName>
</protein>
<feature type="domain" description="HTH gntR-type" evidence="4">
    <location>
        <begin position="2"/>
        <end position="69"/>
    </location>
</feature>
<dbReference type="RefSeq" id="WP_072427541.1">
    <property type="nucleotide sequence ID" value="NZ_FPKR01000003.1"/>
</dbReference>
<dbReference type="CDD" id="cd07377">
    <property type="entry name" value="WHTH_GntR"/>
    <property type="match status" value="1"/>
</dbReference>
<keyword evidence="6" id="KW-1185">Reference proteome</keyword>
<dbReference type="SMART" id="SM00345">
    <property type="entry name" value="HTH_GNTR"/>
    <property type="match status" value="1"/>
</dbReference>
<evidence type="ECO:0000256" key="1">
    <source>
        <dbReference type="ARBA" id="ARBA00023015"/>
    </source>
</evidence>
<evidence type="ECO:0000313" key="5">
    <source>
        <dbReference type="EMBL" id="SFZ73882.1"/>
    </source>
</evidence>
<dbReference type="Pfam" id="PF00392">
    <property type="entry name" value="GntR"/>
    <property type="match status" value="1"/>
</dbReference>
<evidence type="ECO:0000259" key="4">
    <source>
        <dbReference type="PROSITE" id="PS50949"/>
    </source>
</evidence>
<dbReference type="AlphaFoldDB" id="A0A1K2HC58"/>
<dbReference type="InterPro" id="IPR011711">
    <property type="entry name" value="GntR_C"/>
</dbReference>
<dbReference type="STRING" id="1121279.SAMN02745887_01016"/>
<dbReference type="InterPro" id="IPR036388">
    <property type="entry name" value="WH-like_DNA-bd_sf"/>
</dbReference>
<reference evidence="5 6" key="1">
    <citation type="submission" date="2016-11" db="EMBL/GenBank/DDBJ databases">
        <authorList>
            <person name="Jaros S."/>
            <person name="Januszkiewicz K."/>
            <person name="Wedrychowicz H."/>
        </authorList>
    </citation>
    <scope>NUCLEOTIDE SEQUENCE [LARGE SCALE GENOMIC DNA]</scope>
    <source>
        <strain evidence="5 6">DSM 18899</strain>
    </source>
</reference>
<keyword evidence="2 5" id="KW-0238">DNA-binding</keyword>
<dbReference type="InterPro" id="IPR000524">
    <property type="entry name" value="Tscrpt_reg_HTH_GntR"/>
</dbReference>
<dbReference type="GO" id="GO:0003677">
    <property type="term" value="F:DNA binding"/>
    <property type="evidence" value="ECO:0007669"/>
    <property type="project" value="UniProtKB-KW"/>
</dbReference>
<keyword evidence="3" id="KW-0804">Transcription</keyword>
<dbReference type="GO" id="GO:0003700">
    <property type="term" value="F:DNA-binding transcription factor activity"/>
    <property type="evidence" value="ECO:0007669"/>
    <property type="project" value="InterPro"/>
</dbReference>
<dbReference type="PANTHER" id="PTHR43537:SF24">
    <property type="entry name" value="GLUCONATE OPERON TRANSCRIPTIONAL REPRESSOR"/>
    <property type="match status" value="1"/>
</dbReference>
<evidence type="ECO:0000256" key="3">
    <source>
        <dbReference type="ARBA" id="ARBA00023163"/>
    </source>
</evidence>
<dbReference type="InterPro" id="IPR036390">
    <property type="entry name" value="WH_DNA-bd_sf"/>
</dbReference>
<evidence type="ECO:0000256" key="2">
    <source>
        <dbReference type="ARBA" id="ARBA00023125"/>
    </source>
</evidence>
<dbReference type="Pfam" id="PF07729">
    <property type="entry name" value="FCD"/>
    <property type="match status" value="1"/>
</dbReference>
<dbReference type="EMBL" id="FPKR01000003">
    <property type="protein sequence ID" value="SFZ73882.1"/>
    <property type="molecule type" value="Genomic_DNA"/>
</dbReference>
<dbReference type="Gene3D" id="1.20.120.530">
    <property type="entry name" value="GntR ligand-binding domain-like"/>
    <property type="match status" value="1"/>
</dbReference>
<dbReference type="SUPFAM" id="SSF46785">
    <property type="entry name" value="Winged helix' DNA-binding domain"/>
    <property type="match status" value="1"/>
</dbReference>
<dbReference type="InterPro" id="IPR008920">
    <property type="entry name" value="TF_FadR/GntR_C"/>
</dbReference>
<dbReference type="PANTHER" id="PTHR43537">
    <property type="entry name" value="TRANSCRIPTIONAL REGULATOR, GNTR FAMILY"/>
    <property type="match status" value="1"/>
</dbReference>
<dbReference type="SUPFAM" id="SSF48008">
    <property type="entry name" value="GntR ligand-binding domain-like"/>
    <property type="match status" value="1"/>
</dbReference>
<dbReference type="Proteomes" id="UP000186513">
    <property type="component" value="Unassembled WGS sequence"/>
</dbReference>
<gene>
    <name evidence="5" type="ORF">SAMN02745887_01016</name>
</gene>
<dbReference type="PROSITE" id="PS50949">
    <property type="entry name" value="HTH_GNTR"/>
    <property type="match status" value="1"/>
</dbReference>
<sequence length="210" mass="23699">MSTLVDKIVQAIRDDIYSGSLTPGEPLKQVELANRYGVSPIPLREALQRLQVEGLVEYFAYRGAIVARTRKSEAADIADIRNALEILAFRIAMPSLDDDQLARLATLTAELESPQAADAAFFMVKIFDYYAVLLAKANRPLLLEMIQTNLKRAIRYYAEVVRQLEGAPMLGPSRHEYLEALRARDMARLETLVESRHAAYVKFIAEHFDD</sequence>